<dbReference type="AlphaFoldDB" id="A0A7Z9ARX7"/>
<feature type="compositionally biased region" description="Low complexity" evidence="1">
    <location>
        <begin position="28"/>
        <end position="55"/>
    </location>
</feature>
<evidence type="ECO:0000256" key="2">
    <source>
        <dbReference type="SAM" id="SignalP"/>
    </source>
</evidence>
<comment type="caution">
    <text evidence="3">The sequence shown here is derived from an EMBL/GenBank/DDBJ whole genome shotgun (WGS) entry which is preliminary data.</text>
</comment>
<protein>
    <submittedName>
        <fullName evidence="3">Membrane associated lipoprotein</fullName>
    </submittedName>
</protein>
<evidence type="ECO:0000256" key="1">
    <source>
        <dbReference type="SAM" id="MobiDB-lite"/>
    </source>
</evidence>
<dbReference type="Proteomes" id="UP000352698">
    <property type="component" value="Unassembled WGS sequence"/>
</dbReference>
<feature type="chain" id="PRO_5043310665" evidence="2">
    <location>
        <begin position="27"/>
        <end position="237"/>
    </location>
</feature>
<sequence length="237" mass="24605">MKKSTFLISTGLLASFLSINNPRVYAASTTTTPSPATAETPISAPLELPTNGGTNPTPPSNTKDPASSSDPGNKSNNPTVAFGIAYEPGTFTIPSTKLLETGSQTIPVTMPQNSGTFDVGVKDKTRETMGWSLKAQVVWDNGEKGMSIQTAHTGTNAKVNTGNGQLVDAPAGSVTAVPNVEITSDAQVLLMSGTQGFVHNDTYDYGLGQVSLKIADTKTTPAGTHTGHVEWNLSVAP</sequence>
<gene>
    <name evidence="3" type="ORF">NCTC12204_00113</name>
</gene>
<organism evidence="3 4">
    <name type="scientific">Enterococcus hirae</name>
    <dbReference type="NCBI Taxonomy" id="1354"/>
    <lineage>
        <taxon>Bacteria</taxon>
        <taxon>Bacillati</taxon>
        <taxon>Bacillota</taxon>
        <taxon>Bacilli</taxon>
        <taxon>Lactobacillales</taxon>
        <taxon>Enterococcaceae</taxon>
        <taxon>Enterococcus</taxon>
    </lineage>
</organism>
<feature type="region of interest" description="Disordered" evidence="1">
    <location>
        <begin position="28"/>
        <end position="81"/>
    </location>
</feature>
<reference evidence="3 4" key="1">
    <citation type="submission" date="2019-05" db="EMBL/GenBank/DDBJ databases">
        <authorList>
            <consortium name="Pathogen Informatics"/>
        </authorList>
    </citation>
    <scope>NUCLEOTIDE SEQUENCE [LARGE SCALE GENOMIC DNA]</scope>
    <source>
        <strain evidence="3 4">NCTC12204</strain>
    </source>
</reference>
<dbReference type="EMBL" id="CABEEP010000001">
    <property type="protein sequence ID" value="VTQ58411.1"/>
    <property type="molecule type" value="Genomic_DNA"/>
</dbReference>
<dbReference type="RefSeq" id="WP_010736812.1">
    <property type="nucleotide sequence ID" value="NZ_AP027299.1"/>
</dbReference>
<keyword evidence="3" id="KW-0449">Lipoprotein</keyword>
<proteinExistence type="predicted"/>
<keyword evidence="2" id="KW-0732">Signal</keyword>
<evidence type="ECO:0000313" key="3">
    <source>
        <dbReference type="EMBL" id="VTQ58411.1"/>
    </source>
</evidence>
<feature type="signal peptide" evidence="2">
    <location>
        <begin position="1"/>
        <end position="26"/>
    </location>
</feature>
<accession>A0A7Z9ARX7</accession>
<evidence type="ECO:0000313" key="4">
    <source>
        <dbReference type="Proteomes" id="UP000352698"/>
    </source>
</evidence>
<name>A0A7Z9ARX7_ENTHR</name>
<feature type="compositionally biased region" description="Polar residues" evidence="1">
    <location>
        <begin position="63"/>
        <end position="79"/>
    </location>
</feature>